<dbReference type="EMBL" id="WJXA01000020">
    <property type="protein sequence ID" value="KAF7117129.1"/>
    <property type="molecule type" value="Genomic_DNA"/>
</dbReference>
<organism evidence="1 2">
    <name type="scientific">Rhododendron simsii</name>
    <name type="common">Sims's rhododendron</name>
    <dbReference type="NCBI Taxonomy" id="118357"/>
    <lineage>
        <taxon>Eukaryota</taxon>
        <taxon>Viridiplantae</taxon>
        <taxon>Streptophyta</taxon>
        <taxon>Embryophyta</taxon>
        <taxon>Tracheophyta</taxon>
        <taxon>Spermatophyta</taxon>
        <taxon>Magnoliopsida</taxon>
        <taxon>eudicotyledons</taxon>
        <taxon>Gunneridae</taxon>
        <taxon>Pentapetalae</taxon>
        <taxon>asterids</taxon>
        <taxon>Ericales</taxon>
        <taxon>Ericaceae</taxon>
        <taxon>Ericoideae</taxon>
        <taxon>Rhodoreae</taxon>
        <taxon>Rhododendron</taxon>
    </lineage>
</organism>
<sequence>MAPPLENWLYRPNAWNRPLGVTEDWDDFLALVGEEDISWHCPWLRLPTMTTSNMGSQQVCLAGLTGFTFYMPFHILHQLGISQCMPPPGSEVLCLPLFTISGLRNYV</sequence>
<protein>
    <submittedName>
        <fullName evidence="1">Uncharacterized protein</fullName>
    </submittedName>
</protein>
<evidence type="ECO:0000313" key="1">
    <source>
        <dbReference type="EMBL" id="KAF7117129.1"/>
    </source>
</evidence>
<proteinExistence type="predicted"/>
<dbReference type="OrthoDB" id="994452at2759"/>
<accession>A0A834FY03</accession>
<reference evidence="1" key="1">
    <citation type="submission" date="2019-11" db="EMBL/GenBank/DDBJ databases">
        <authorList>
            <person name="Liu Y."/>
            <person name="Hou J."/>
            <person name="Li T.-Q."/>
            <person name="Guan C.-H."/>
            <person name="Wu X."/>
            <person name="Wu H.-Z."/>
            <person name="Ling F."/>
            <person name="Zhang R."/>
            <person name="Shi X.-G."/>
            <person name="Ren J.-P."/>
            <person name="Chen E.-F."/>
            <person name="Sun J.-M."/>
        </authorList>
    </citation>
    <scope>NUCLEOTIDE SEQUENCE</scope>
    <source>
        <strain evidence="1">Adult_tree_wgs_1</strain>
        <tissue evidence="1">Leaves</tissue>
    </source>
</reference>
<keyword evidence="2" id="KW-1185">Reference proteome</keyword>
<dbReference type="AlphaFoldDB" id="A0A834FY03"/>
<dbReference type="Proteomes" id="UP000626092">
    <property type="component" value="Unassembled WGS sequence"/>
</dbReference>
<gene>
    <name evidence="1" type="ORF">RHSIM_RhsimUnG0002500</name>
</gene>
<comment type="caution">
    <text evidence="1">The sequence shown here is derived from an EMBL/GenBank/DDBJ whole genome shotgun (WGS) entry which is preliminary data.</text>
</comment>
<evidence type="ECO:0000313" key="2">
    <source>
        <dbReference type="Proteomes" id="UP000626092"/>
    </source>
</evidence>
<name>A0A834FY03_RHOSS</name>